<gene>
    <name evidence="3" type="ORF">GA0070623_2973</name>
</gene>
<keyword evidence="2" id="KW-1133">Transmembrane helix</keyword>
<accession>A0A109IL07</accession>
<dbReference type="RefSeq" id="WP_067307120.1">
    <property type="nucleotide sequence ID" value="NZ_LRMV01000049.1"/>
</dbReference>
<keyword evidence="3" id="KW-0282">Flagellum</keyword>
<name>A0A109IL07_9ACTN</name>
<keyword evidence="2" id="KW-0812">Transmembrane</keyword>
<evidence type="ECO:0000256" key="2">
    <source>
        <dbReference type="SAM" id="Phobius"/>
    </source>
</evidence>
<feature type="compositionally biased region" description="Gly residues" evidence="1">
    <location>
        <begin position="91"/>
        <end position="100"/>
    </location>
</feature>
<organism evidence="3 4">
    <name type="scientific">Micromonospora rifamycinica</name>
    <dbReference type="NCBI Taxonomy" id="291594"/>
    <lineage>
        <taxon>Bacteria</taxon>
        <taxon>Bacillati</taxon>
        <taxon>Actinomycetota</taxon>
        <taxon>Actinomycetes</taxon>
        <taxon>Micromonosporales</taxon>
        <taxon>Micromonosporaceae</taxon>
        <taxon>Micromonospora</taxon>
    </lineage>
</organism>
<dbReference type="Proteomes" id="UP000198226">
    <property type="component" value="Chromosome I"/>
</dbReference>
<dbReference type="EMBL" id="LT607752">
    <property type="protein sequence ID" value="SCG63201.1"/>
    <property type="molecule type" value="Genomic_DNA"/>
</dbReference>
<proteinExistence type="predicted"/>
<keyword evidence="2" id="KW-0472">Membrane</keyword>
<sequence>MSQPQPPSGPQDPDQPPSGAAQPFPPASDRPKPVDPTAALPPVPEPPPSYSTDPYAPPSPYAPPPVSGVPQPASGQPYPSYQPGTAPPPVSGGGYPPVSGGGYPPSAPGYSPVSGAGYPAPAPGYPPVSGAGYPPPPGGPGGPGYQWGPPPAASSGKKVWIIIGVVVAVVLLLCCGGLVVAAVAGSQRADEAAEETDRPVPAPDVTRVPGLPGDRPSAGPSSTDDETFNLRAGETLVINDDDGTIEITVRSFTTSSKGCRSFAPPPNKGMYLIADVTATVTKGTASINPFYFQWVADDGTTVNGLAGALSGCGGDMLDSGSGMRAGSKRSGAVVFDVADKSGAVEYQHRFEAAGSWKP</sequence>
<reference evidence="4" key="1">
    <citation type="submission" date="2016-06" db="EMBL/GenBank/DDBJ databases">
        <authorList>
            <person name="Varghese N."/>
            <person name="Submissions Spin"/>
        </authorList>
    </citation>
    <scope>NUCLEOTIDE SEQUENCE [LARGE SCALE GENOMIC DNA]</scope>
    <source>
        <strain evidence="4">DSM 44983</strain>
    </source>
</reference>
<dbReference type="OrthoDB" id="3405575at2"/>
<feature type="compositionally biased region" description="Pro residues" evidence="1">
    <location>
        <begin position="39"/>
        <end position="67"/>
    </location>
</feature>
<evidence type="ECO:0000256" key="1">
    <source>
        <dbReference type="SAM" id="MobiDB-lite"/>
    </source>
</evidence>
<feature type="region of interest" description="Disordered" evidence="1">
    <location>
        <begin position="190"/>
        <end position="228"/>
    </location>
</feature>
<feature type="compositionally biased region" description="Pro residues" evidence="1">
    <location>
        <begin position="1"/>
        <end position="16"/>
    </location>
</feature>
<dbReference type="AlphaFoldDB" id="A0A109IL07"/>
<dbReference type="Gene3D" id="2.60.40.1240">
    <property type="match status" value="1"/>
</dbReference>
<dbReference type="InterPro" id="IPR029050">
    <property type="entry name" value="Immunoprotect_excell_Ig-like"/>
</dbReference>
<keyword evidence="3" id="KW-0969">Cilium</keyword>
<feature type="region of interest" description="Disordered" evidence="1">
    <location>
        <begin position="1"/>
        <end position="100"/>
    </location>
</feature>
<evidence type="ECO:0000313" key="4">
    <source>
        <dbReference type="Proteomes" id="UP000198226"/>
    </source>
</evidence>
<evidence type="ECO:0000313" key="3">
    <source>
        <dbReference type="EMBL" id="SCG63201.1"/>
    </source>
</evidence>
<keyword evidence="3" id="KW-0966">Cell projection</keyword>
<keyword evidence="4" id="KW-1185">Reference proteome</keyword>
<feature type="transmembrane region" description="Helical" evidence="2">
    <location>
        <begin position="159"/>
        <end position="184"/>
    </location>
</feature>
<protein>
    <submittedName>
        <fullName evidence="3">Flagellar basal body-associated protein FliL</fullName>
    </submittedName>
</protein>